<dbReference type="InterPro" id="IPR000462">
    <property type="entry name" value="CDP-OH_P_trans"/>
</dbReference>
<evidence type="ECO:0000256" key="4">
    <source>
        <dbReference type="ARBA" id="ARBA00022679"/>
    </source>
</evidence>
<dbReference type="Pfam" id="PF01066">
    <property type="entry name" value="CDP-OH_P_transf"/>
    <property type="match status" value="1"/>
</dbReference>
<organism evidence="13 14">
    <name type="scientific">Candidatus Uhrbacteria bacterium RIFCSPHIGHO2_02_FULL_60_10</name>
    <dbReference type="NCBI Taxonomy" id="1802392"/>
    <lineage>
        <taxon>Bacteria</taxon>
        <taxon>Candidatus Uhriibacteriota</taxon>
    </lineage>
</organism>
<dbReference type="AlphaFoldDB" id="A0A1F7U9S3"/>
<feature type="transmembrane region" description="Helical" evidence="12">
    <location>
        <begin position="110"/>
        <end position="131"/>
    </location>
</feature>
<dbReference type="InterPro" id="IPR048254">
    <property type="entry name" value="CDP_ALCOHOL_P_TRANSF_CS"/>
</dbReference>
<protein>
    <recommendedName>
        <fullName evidence="15">CDP-diacylglycerol--glycerol-3-phosphate 3-phosphatidyltransferase</fullName>
    </recommendedName>
</protein>
<evidence type="ECO:0000256" key="5">
    <source>
        <dbReference type="ARBA" id="ARBA00022692"/>
    </source>
</evidence>
<dbReference type="GO" id="GO:0008444">
    <property type="term" value="F:CDP-diacylglycerol-glycerol-3-phosphate 3-phosphatidyltransferase activity"/>
    <property type="evidence" value="ECO:0007669"/>
    <property type="project" value="InterPro"/>
</dbReference>
<feature type="transmembrane region" description="Helical" evidence="12">
    <location>
        <begin position="85"/>
        <end position="104"/>
    </location>
</feature>
<dbReference type="PANTHER" id="PTHR14269">
    <property type="entry name" value="CDP-DIACYLGLYCEROL--GLYCEROL-3-PHOSPHATE 3-PHOSPHATIDYLTRANSFERASE-RELATED"/>
    <property type="match status" value="1"/>
</dbReference>
<gene>
    <name evidence="13" type="ORF">A3C96_00110</name>
</gene>
<evidence type="ECO:0000256" key="12">
    <source>
        <dbReference type="SAM" id="Phobius"/>
    </source>
</evidence>
<comment type="similarity">
    <text evidence="2 11">Belongs to the CDP-alcohol phosphatidyltransferase class-I family.</text>
</comment>
<name>A0A1F7U9S3_9BACT</name>
<reference evidence="13 14" key="1">
    <citation type="journal article" date="2016" name="Nat. Commun.">
        <title>Thousands of microbial genomes shed light on interconnected biogeochemical processes in an aquifer system.</title>
        <authorList>
            <person name="Anantharaman K."/>
            <person name="Brown C.T."/>
            <person name="Hug L.A."/>
            <person name="Sharon I."/>
            <person name="Castelle C.J."/>
            <person name="Probst A.J."/>
            <person name="Thomas B.C."/>
            <person name="Singh A."/>
            <person name="Wilkins M.J."/>
            <person name="Karaoz U."/>
            <person name="Brodie E.L."/>
            <person name="Williams K.H."/>
            <person name="Hubbard S.S."/>
            <person name="Banfield J.F."/>
        </authorList>
    </citation>
    <scope>NUCLEOTIDE SEQUENCE [LARGE SCALE GENOMIC DNA]</scope>
</reference>
<proteinExistence type="inferred from homology"/>
<evidence type="ECO:0000256" key="11">
    <source>
        <dbReference type="RuleBase" id="RU003750"/>
    </source>
</evidence>
<dbReference type="Proteomes" id="UP000177088">
    <property type="component" value="Unassembled WGS sequence"/>
</dbReference>
<dbReference type="InterPro" id="IPR043130">
    <property type="entry name" value="CDP-OH_PTrfase_TM_dom"/>
</dbReference>
<dbReference type="EMBL" id="MGEA01000004">
    <property type="protein sequence ID" value="OGL75010.1"/>
    <property type="molecule type" value="Genomic_DNA"/>
</dbReference>
<keyword evidence="10" id="KW-1208">Phospholipid metabolism</keyword>
<dbReference type="PIRSF" id="PIRSF000847">
    <property type="entry name" value="Phos_ph_gly_syn"/>
    <property type="match status" value="1"/>
</dbReference>
<evidence type="ECO:0000256" key="3">
    <source>
        <dbReference type="ARBA" id="ARBA00022516"/>
    </source>
</evidence>
<dbReference type="GO" id="GO:0046474">
    <property type="term" value="P:glycerophospholipid biosynthetic process"/>
    <property type="evidence" value="ECO:0007669"/>
    <property type="project" value="TreeGrafter"/>
</dbReference>
<evidence type="ECO:0000256" key="2">
    <source>
        <dbReference type="ARBA" id="ARBA00010441"/>
    </source>
</evidence>
<dbReference type="InterPro" id="IPR050324">
    <property type="entry name" value="CDP-alcohol_PTase-I"/>
</dbReference>
<sequence>MDWNSDIKIYPTDRLFAATVGRLMPSAVRPNHLTIFRLVLVPFVLAALLSGRFGWGLGLFLVASLTDWFDGALARTRREVTRWGVIYDPVVDKILIGTTLLVIVTEYMNATLGIVLLGVEAAIVFQGWYYVRRGVIQPASRWGKAKMVAEVVGISLLLLALLADINLLVGVSHGTIALAIVFAVISVLTRIK</sequence>
<dbReference type="PANTHER" id="PTHR14269:SF62">
    <property type="entry name" value="CDP-DIACYLGLYCEROL--GLYCEROL-3-PHOSPHATE 3-PHOSPHATIDYLTRANSFERASE 1, CHLOROPLASTIC"/>
    <property type="match status" value="1"/>
</dbReference>
<dbReference type="GO" id="GO:0016020">
    <property type="term" value="C:membrane"/>
    <property type="evidence" value="ECO:0007669"/>
    <property type="project" value="UniProtKB-SubCell"/>
</dbReference>
<evidence type="ECO:0000313" key="13">
    <source>
        <dbReference type="EMBL" id="OGL75010.1"/>
    </source>
</evidence>
<accession>A0A1F7U9S3</accession>
<evidence type="ECO:0000256" key="1">
    <source>
        <dbReference type="ARBA" id="ARBA00004141"/>
    </source>
</evidence>
<feature type="transmembrane region" description="Helical" evidence="12">
    <location>
        <begin position="175"/>
        <end position="191"/>
    </location>
</feature>
<comment type="caution">
    <text evidence="13">The sequence shown here is derived from an EMBL/GenBank/DDBJ whole genome shotgun (WGS) entry which is preliminary data.</text>
</comment>
<evidence type="ECO:0000256" key="9">
    <source>
        <dbReference type="ARBA" id="ARBA00023209"/>
    </source>
</evidence>
<dbReference type="Gene3D" id="1.20.120.1760">
    <property type="match status" value="1"/>
</dbReference>
<comment type="subcellular location">
    <subcellularLocation>
        <location evidence="1">Membrane</location>
        <topology evidence="1">Multi-pass membrane protein</topology>
    </subcellularLocation>
</comment>
<keyword evidence="5 12" id="KW-0812">Transmembrane</keyword>
<evidence type="ECO:0000313" key="14">
    <source>
        <dbReference type="Proteomes" id="UP000177088"/>
    </source>
</evidence>
<keyword evidence="3" id="KW-0444">Lipid biosynthesis</keyword>
<evidence type="ECO:0000256" key="8">
    <source>
        <dbReference type="ARBA" id="ARBA00023136"/>
    </source>
</evidence>
<keyword evidence="8 12" id="KW-0472">Membrane</keyword>
<feature type="transmembrane region" description="Helical" evidence="12">
    <location>
        <begin position="151"/>
        <end position="169"/>
    </location>
</feature>
<evidence type="ECO:0000256" key="7">
    <source>
        <dbReference type="ARBA" id="ARBA00023098"/>
    </source>
</evidence>
<evidence type="ECO:0000256" key="10">
    <source>
        <dbReference type="ARBA" id="ARBA00023264"/>
    </source>
</evidence>
<evidence type="ECO:0000256" key="6">
    <source>
        <dbReference type="ARBA" id="ARBA00022989"/>
    </source>
</evidence>
<keyword evidence="4 11" id="KW-0808">Transferase</keyword>
<dbReference type="InterPro" id="IPR004570">
    <property type="entry name" value="Phosphatidylglycerol_P_synth"/>
</dbReference>
<keyword evidence="9" id="KW-0594">Phospholipid biosynthesis</keyword>
<evidence type="ECO:0008006" key="15">
    <source>
        <dbReference type="Google" id="ProtNLM"/>
    </source>
</evidence>
<keyword evidence="6 12" id="KW-1133">Transmembrane helix</keyword>
<dbReference type="PROSITE" id="PS00379">
    <property type="entry name" value="CDP_ALCOHOL_P_TRANSF"/>
    <property type="match status" value="1"/>
</dbReference>
<keyword evidence="7" id="KW-0443">Lipid metabolism</keyword>